<dbReference type="GO" id="GO:0004252">
    <property type="term" value="F:serine-type endopeptidase activity"/>
    <property type="evidence" value="ECO:0007669"/>
    <property type="project" value="InterPro"/>
</dbReference>
<feature type="signal peptide" evidence="3">
    <location>
        <begin position="1"/>
        <end position="17"/>
    </location>
</feature>
<dbReference type="InterPro" id="IPR001254">
    <property type="entry name" value="Trypsin_dom"/>
</dbReference>
<dbReference type="SUPFAM" id="SSF50494">
    <property type="entry name" value="Trypsin-like serine proteases"/>
    <property type="match status" value="1"/>
</dbReference>
<comment type="caution">
    <text evidence="5">The sequence shown here is derived from an EMBL/GenBank/DDBJ whole genome shotgun (WGS) entry which is preliminary data.</text>
</comment>
<proteinExistence type="inferred from homology"/>
<dbReference type="InterPro" id="IPR009003">
    <property type="entry name" value="Peptidase_S1_PA"/>
</dbReference>
<evidence type="ECO:0000256" key="3">
    <source>
        <dbReference type="SAM" id="SignalP"/>
    </source>
</evidence>
<dbReference type="GO" id="GO:0006508">
    <property type="term" value="P:proteolysis"/>
    <property type="evidence" value="ECO:0007669"/>
    <property type="project" value="InterPro"/>
</dbReference>
<sequence length="219" mass="24991">MNIAGVVINSLYVLTIASPFLEPYDHITVYYGKYLRSELKNGTEVDKVFVHKDFSSILNHKENDIALLKLKYEIQFNEDMRPICIFHSFYEEIHNTFTIASFGSLSATKDGSLLATNMQEISMYYVQLGTCKKTYPNYVFSFPYNLKTSKHICATSSERHVCRGDAGATLMLKYHKKMYAAGLLSFSRDLCTDTPAVFTNVGTFGKWIKDHTKDGKYCE</sequence>
<dbReference type="Pfam" id="PF00089">
    <property type="entry name" value="Trypsin"/>
    <property type="match status" value="1"/>
</dbReference>
<dbReference type="Gene3D" id="2.40.10.10">
    <property type="entry name" value="Trypsin-like serine proteases"/>
    <property type="match status" value="1"/>
</dbReference>
<comment type="similarity">
    <text evidence="2">Belongs to the peptidase S1 family. CLIP subfamily.</text>
</comment>
<reference evidence="5 6" key="1">
    <citation type="journal article" date="2018" name="Gigascience">
        <title>Genomes of trombidid mites reveal novel predicted allergens and laterally-transferred genes associated with secondary metabolism.</title>
        <authorList>
            <person name="Dong X."/>
            <person name="Chaisiri K."/>
            <person name="Xia D."/>
            <person name="Armstrong S.D."/>
            <person name="Fang Y."/>
            <person name="Donnelly M.J."/>
            <person name="Kadowaki T."/>
            <person name="McGarry J.W."/>
            <person name="Darby A.C."/>
            <person name="Makepeace B.L."/>
        </authorList>
    </citation>
    <scope>NUCLEOTIDE SEQUENCE [LARGE SCALE GENOMIC DNA]</scope>
    <source>
        <strain evidence="5">UoL-UT</strain>
    </source>
</reference>
<evidence type="ECO:0000313" key="5">
    <source>
        <dbReference type="EMBL" id="RWS21631.1"/>
    </source>
</evidence>
<keyword evidence="1" id="KW-1015">Disulfide bond</keyword>
<dbReference type="AlphaFoldDB" id="A0A443S2C7"/>
<dbReference type="PRINTS" id="PR00722">
    <property type="entry name" value="CHYMOTRYPSIN"/>
</dbReference>
<evidence type="ECO:0000313" key="6">
    <source>
        <dbReference type="Proteomes" id="UP000288716"/>
    </source>
</evidence>
<keyword evidence="6" id="KW-1185">Reference proteome</keyword>
<protein>
    <recommendedName>
        <fullName evidence="4">Peptidase S1 domain-containing protein</fullName>
    </recommendedName>
</protein>
<dbReference type="InterPro" id="IPR001314">
    <property type="entry name" value="Peptidase_S1A"/>
</dbReference>
<dbReference type="InterPro" id="IPR051487">
    <property type="entry name" value="Ser/Thr_Proteases_Immune/Dev"/>
</dbReference>
<dbReference type="InterPro" id="IPR043504">
    <property type="entry name" value="Peptidase_S1_PA_chymotrypsin"/>
</dbReference>
<dbReference type="EMBL" id="NCKV01011464">
    <property type="protein sequence ID" value="RWS21631.1"/>
    <property type="molecule type" value="Genomic_DNA"/>
</dbReference>
<dbReference type="OrthoDB" id="6357057at2759"/>
<feature type="chain" id="PRO_5019143994" description="Peptidase S1 domain-containing protein" evidence="3">
    <location>
        <begin position="18"/>
        <end position="219"/>
    </location>
</feature>
<dbReference type="Proteomes" id="UP000288716">
    <property type="component" value="Unassembled WGS sequence"/>
</dbReference>
<dbReference type="SMART" id="SM00020">
    <property type="entry name" value="Tryp_SPc"/>
    <property type="match status" value="1"/>
</dbReference>
<dbReference type="VEuPathDB" id="VectorBase:LDEU010409"/>
<organism evidence="5 6">
    <name type="scientific">Leptotrombidium deliense</name>
    <dbReference type="NCBI Taxonomy" id="299467"/>
    <lineage>
        <taxon>Eukaryota</taxon>
        <taxon>Metazoa</taxon>
        <taxon>Ecdysozoa</taxon>
        <taxon>Arthropoda</taxon>
        <taxon>Chelicerata</taxon>
        <taxon>Arachnida</taxon>
        <taxon>Acari</taxon>
        <taxon>Acariformes</taxon>
        <taxon>Trombidiformes</taxon>
        <taxon>Prostigmata</taxon>
        <taxon>Anystina</taxon>
        <taxon>Parasitengona</taxon>
        <taxon>Trombiculoidea</taxon>
        <taxon>Trombiculidae</taxon>
        <taxon>Leptotrombidium</taxon>
    </lineage>
</organism>
<accession>A0A443S2C7</accession>
<evidence type="ECO:0000256" key="2">
    <source>
        <dbReference type="ARBA" id="ARBA00024195"/>
    </source>
</evidence>
<evidence type="ECO:0000259" key="4">
    <source>
        <dbReference type="PROSITE" id="PS50240"/>
    </source>
</evidence>
<evidence type="ECO:0000256" key="1">
    <source>
        <dbReference type="ARBA" id="ARBA00023157"/>
    </source>
</evidence>
<keyword evidence="3" id="KW-0732">Signal</keyword>
<dbReference type="STRING" id="299467.A0A443S2C7"/>
<gene>
    <name evidence="5" type="ORF">B4U80_11809</name>
</gene>
<dbReference type="PROSITE" id="PS50240">
    <property type="entry name" value="TRYPSIN_DOM"/>
    <property type="match status" value="1"/>
</dbReference>
<feature type="domain" description="Peptidase S1" evidence="4">
    <location>
        <begin position="1"/>
        <end position="213"/>
    </location>
</feature>
<dbReference type="PANTHER" id="PTHR24256">
    <property type="entry name" value="TRYPTASE-RELATED"/>
    <property type="match status" value="1"/>
</dbReference>
<name>A0A443S2C7_9ACAR</name>